<sequence length="473" mass="51213">PDSGSADAHDPTARSAQTPAGSEHPDSDVGGSPLEPGDAHDEATPGEAYAEDVEAGDTEAEDAEHDLVEGARIGEDTDGSPILITSSSYGRGYQTVTTVEGDASKNLLKNRRERRRRRNTTLTIAVSAFAVLLIAFVIVVQSILRGGSASDYDQQAGEQITFTVNEGEGPQNVATRLVDQGIVASQGAFDDAYSDLEGTPDLHAGEFPLREEMPAADALDILFEQGEAENYIAIDTGIRIDAAFSAISSGTGISESDLRQAAEDPTDFGLPEDAPNLEGYLAPGEYRMPMDATAEEILQEMVDTTQERLEDVGITDPEEQYDTIIVASLLTAEALPDDYRTIAGIIENRLAPDNEETDGRLQIDATVIYGLGQQSLQFSEEDRNDASNEYNTYAIRGLPPGPIEAPAVEAIEAASEPDENDYFYWVTTNIETGETKFAEDYEEHQIYWQEFTDYCDENPEICEGEPTEDAQGP</sequence>
<dbReference type="GO" id="GO:0016829">
    <property type="term" value="F:lyase activity"/>
    <property type="evidence" value="ECO:0007669"/>
    <property type="project" value="UniProtKB-KW"/>
</dbReference>
<dbReference type="EMBL" id="DXGD01000069">
    <property type="protein sequence ID" value="HIW98862.1"/>
    <property type="molecule type" value="Genomic_DNA"/>
</dbReference>
<feature type="transmembrane region" description="Helical" evidence="8">
    <location>
        <begin position="121"/>
        <end position="144"/>
    </location>
</feature>
<keyword evidence="4 8" id="KW-0472">Membrane</keyword>
<evidence type="ECO:0000256" key="8">
    <source>
        <dbReference type="SAM" id="Phobius"/>
    </source>
</evidence>
<organism evidence="9 10">
    <name type="scientific">Candidatus Nesterenkonia stercoripullorum</name>
    <dbReference type="NCBI Taxonomy" id="2838701"/>
    <lineage>
        <taxon>Bacteria</taxon>
        <taxon>Bacillati</taxon>
        <taxon>Actinomycetota</taxon>
        <taxon>Actinomycetes</taxon>
        <taxon>Micrococcales</taxon>
        <taxon>Micrococcaceae</taxon>
        <taxon>Nesterenkonia</taxon>
    </lineage>
</organism>
<name>A0A9D1S0P2_9MICC</name>
<evidence type="ECO:0000313" key="10">
    <source>
        <dbReference type="Proteomes" id="UP000824151"/>
    </source>
</evidence>
<dbReference type="PANTHER" id="PTHR30518">
    <property type="entry name" value="ENDOLYTIC MUREIN TRANSGLYCOSYLASE"/>
    <property type="match status" value="1"/>
</dbReference>
<dbReference type="AlphaFoldDB" id="A0A9D1S0P2"/>
<evidence type="ECO:0000256" key="3">
    <source>
        <dbReference type="ARBA" id="ARBA00022989"/>
    </source>
</evidence>
<proteinExistence type="inferred from homology"/>
<evidence type="ECO:0000256" key="7">
    <source>
        <dbReference type="SAM" id="MobiDB-lite"/>
    </source>
</evidence>
<keyword evidence="6" id="KW-0961">Cell wall biogenesis/degradation</keyword>
<evidence type="ECO:0000256" key="6">
    <source>
        <dbReference type="ARBA" id="ARBA00023316"/>
    </source>
</evidence>
<keyword evidence="5" id="KW-0456">Lyase</keyword>
<dbReference type="Gene3D" id="3.30.1490.480">
    <property type="entry name" value="Endolytic murein transglycosylase"/>
    <property type="match status" value="1"/>
</dbReference>
<evidence type="ECO:0000256" key="4">
    <source>
        <dbReference type="ARBA" id="ARBA00023136"/>
    </source>
</evidence>
<accession>A0A9D1S0P2</accession>
<evidence type="ECO:0000256" key="2">
    <source>
        <dbReference type="ARBA" id="ARBA00022692"/>
    </source>
</evidence>
<dbReference type="Proteomes" id="UP000824151">
    <property type="component" value="Unassembled WGS sequence"/>
</dbReference>
<dbReference type="HAMAP" id="MF_02065">
    <property type="entry name" value="MltG"/>
    <property type="match status" value="1"/>
</dbReference>
<dbReference type="InterPro" id="IPR003770">
    <property type="entry name" value="MLTG-like"/>
</dbReference>
<dbReference type="GO" id="GO:0071555">
    <property type="term" value="P:cell wall organization"/>
    <property type="evidence" value="ECO:0007669"/>
    <property type="project" value="UniProtKB-KW"/>
</dbReference>
<evidence type="ECO:0000256" key="1">
    <source>
        <dbReference type="ARBA" id="ARBA00022475"/>
    </source>
</evidence>
<gene>
    <name evidence="9" type="primary">mltG</name>
    <name evidence="9" type="ORF">H9871_01830</name>
</gene>
<keyword evidence="1" id="KW-1003">Cell membrane</keyword>
<feature type="non-terminal residue" evidence="9">
    <location>
        <position position="1"/>
    </location>
</feature>
<feature type="compositionally biased region" description="Acidic residues" evidence="7">
    <location>
        <begin position="49"/>
        <end position="62"/>
    </location>
</feature>
<keyword evidence="3 8" id="KW-1133">Transmembrane helix</keyword>
<evidence type="ECO:0000313" key="9">
    <source>
        <dbReference type="EMBL" id="HIW98862.1"/>
    </source>
</evidence>
<evidence type="ECO:0000256" key="5">
    <source>
        <dbReference type="ARBA" id="ARBA00023239"/>
    </source>
</evidence>
<reference evidence="9" key="2">
    <citation type="submission" date="2021-04" db="EMBL/GenBank/DDBJ databases">
        <authorList>
            <person name="Gilroy R."/>
        </authorList>
    </citation>
    <scope>NUCLEOTIDE SEQUENCE</scope>
    <source>
        <strain evidence="9">ChiHejej3B27-3195</strain>
    </source>
</reference>
<dbReference type="NCBIfam" id="TIGR00247">
    <property type="entry name" value="endolytic transglycosylase MltG"/>
    <property type="match status" value="1"/>
</dbReference>
<dbReference type="PANTHER" id="PTHR30518:SF2">
    <property type="entry name" value="ENDOLYTIC MUREIN TRANSGLYCOSYLASE"/>
    <property type="match status" value="1"/>
</dbReference>
<protein>
    <submittedName>
        <fullName evidence="9">Endolytic transglycosylase MltG</fullName>
    </submittedName>
</protein>
<feature type="region of interest" description="Disordered" evidence="7">
    <location>
        <begin position="1"/>
        <end position="62"/>
    </location>
</feature>
<keyword evidence="2 8" id="KW-0812">Transmembrane</keyword>
<dbReference type="Pfam" id="PF02618">
    <property type="entry name" value="YceG"/>
    <property type="match status" value="1"/>
</dbReference>
<comment type="caution">
    <text evidence="9">The sequence shown here is derived from an EMBL/GenBank/DDBJ whole genome shotgun (WGS) entry which is preliminary data.</text>
</comment>
<reference evidence="9" key="1">
    <citation type="journal article" date="2021" name="PeerJ">
        <title>Extensive microbial diversity within the chicken gut microbiome revealed by metagenomics and culture.</title>
        <authorList>
            <person name="Gilroy R."/>
            <person name="Ravi A."/>
            <person name="Getino M."/>
            <person name="Pursley I."/>
            <person name="Horton D.L."/>
            <person name="Alikhan N.F."/>
            <person name="Baker D."/>
            <person name="Gharbi K."/>
            <person name="Hall N."/>
            <person name="Watson M."/>
            <person name="Adriaenssens E.M."/>
            <person name="Foster-Nyarko E."/>
            <person name="Jarju S."/>
            <person name="Secka A."/>
            <person name="Antonio M."/>
            <person name="Oren A."/>
            <person name="Chaudhuri R.R."/>
            <person name="La Ragione R."/>
            <person name="Hildebrand F."/>
            <person name="Pallen M.J."/>
        </authorList>
    </citation>
    <scope>NUCLEOTIDE SEQUENCE</scope>
    <source>
        <strain evidence="9">ChiHejej3B27-3195</strain>
    </source>
</reference>